<dbReference type="Gene3D" id="3.40.50.300">
    <property type="entry name" value="P-loop containing nucleotide triphosphate hydrolases"/>
    <property type="match status" value="1"/>
</dbReference>
<dbReference type="GO" id="GO:0005524">
    <property type="term" value="F:ATP binding"/>
    <property type="evidence" value="ECO:0007669"/>
    <property type="project" value="UniProtKB-KW"/>
</dbReference>
<keyword evidence="5" id="KW-1185">Reference proteome</keyword>
<dbReference type="PANTHER" id="PTHR30258:SF1">
    <property type="entry name" value="PROTEIN TRANSPORT PROTEIN HOFB HOMOLOG"/>
    <property type="match status" value="1"/>
</dbReference>
<dbReference type="AlphaFoldDB" id="A0AA35RCX6"/>
<evidence type="ECO:0000313" key="4">
    <source>
        <dbReference type="EMBL" id="CAI8009170.1"/>
    </source>
</evidence>
<name>A0AA35RCX6_GEOBA</name>
<dbReference type="CDD" id="cd01129">
    <property type="entry name" value="PulE-GspE-like"/>
    <property type="match status" value="1"/>
</dbReference>
<dbReference type="GO" id="GO:0016887">
    <property type="term" value="F:ATP hydrolysis activity"/>
    <property type="evidence" value="ECO:0007669"/>
    <property type="project" value="TreeGrafter"/>
</dbReference>
<dbReference type="Gene3D" id="3.30.450.90">
    <property type="match status" value="1"/>
</dbReference>
<dbReference type="SMART" id="SM00382">
    <property type="entry name" value="AAA"/>
    <property type="match status" value="1"/>
</dbReference>
<gene>
    <name evidence="4" type="ORF">GBAR_LOCUS6204</name>
</gene>
<dbReference type="EMBL" id="CASHTH010000930">
    <property type="protein sequence ID" value="CAI8009170.1"/>
    <property type="molecule type" value="Genomic_DNA"/>
</dbReference>
<protein>
    <submittedName>
        <fullName evidence="4">Type IV pilus assembly ATPase PilB</fullName>
    </submittedName>
</protein>
<reference evidence="4" key="1">
    <citation type="submission" date="2023-03" db="EMBL/GenBank/DDBJ databases">
        <authorList>
            <person name="Steffen K."/>
            <person name="Cardenas P."/>
        </authorList>
    </citation>
    <scope>NUCLEOTIDE SEQUENCE</scope>
</reference>
<dbReference type="PANTHER" id="PTHR30258">
    <property type="entry name" value="TYPE II SECRETION SYSTEM PROTEIN GSPE-RELATED"/>
    <property type="match status" value="1"/>
</dbReference>
<evidence type="ECO:0000256" key="1">
    <source>
        <dbReference type="ARBA" id="ARBA00022741"/>
    </source>
</evidence>
<dbReference type="InterPro" id="IPR001482">
    <property type="entry name" value="T2SS/T4SS_dom"/>
</dbReference>
<evidence type="ECO:0000259" key="3">
    <source>
        <dbReference type="PROSITE" id="PS00662"/>
    </source>
</evidence>
<dbReference type="InterPro" id="IPR027417">
    <property type="entry name" value="P-loop_NTPase"/>
</dbReference>
<dbReference type="InterPro" id="IPR007831">
    <property type="entry name" value="T2SS_GspE_N"/>
</dbReference>
<dbReference type="Pfam" id="PF00437">
    <property type="entry name" value="T2SSE"/>
    <property type="match status" value="1"/>
</dbReference>
<dbReference type="SUPFAM" id="SSF52540">
    <property type="entry name" value="P-loop containing nucleoside triphosphate hydrolases"/>
    <property type="match status" value="1"/>
</dbReference>
<sequence>MAEARRRNCDTESVLLDTYQVSKADIGRALSQHYGCPFVAYDERAAVDAGLLRGLNVDYLRMNYWMPLRRAGDHLEVLIDNPRDAAKIEHIRGLLPGASLRWMVALRQDIARFLQRASSQQGGFGGIEDILGELHDSTPLPQDDEPAGGLREDDSVIVRLGNQIILDAHVQGASDIHIEPYAARHDTVVRLRIDGHCREYQRIPPSYRRALVSRLKIMARLDIAERRKPQDGKIQFRLPTGRDIELRVATMPVASGDEDVVLRILTASEPLPLSALHMTPHNLERFETAIRKPYGLVLAVGPTGSGKTTTLHAALGAINEPSRKIWTAEDPVEITQYGLRQVQVQPRIGFTFAAAMRSFLRADPDIIMVGEMRDAETAHIGIEASLTGHLVFSTLHTNSASETVTRLLDIGLDPFNFADALVAVLAQRLVRTLCPACKEAYQPDEAAWAALRQAYGEGAFADLDLPGSADATLYRAKGCEVCQGLGYKGRVGGARTVGGE</sequence>
<dbReference type="Proteomes" id="UP001174909">
    <property type="component" value="Unassembled WGS sequence"/>
</dbReference>
<dbReference type="SUPFAM" id="SSF160246">
    <property type="entry name" value="EspE N-terminal domain-like"/>
    <property type="match status" value="1"/>
</dbReference>
<dbReference type="PROSITE" id="PS00662">
    <property type="entry name" value="T2SP_E"/>
    <property type="match status" value="1"/>
</dbReference>
<keyword evidence="2" id="KW-0067">ATP-binding</keyword>
<dbReference type="InterPro" id="IPR037257">
    <property type="entry name" value="T2SS_E_N_sf"/>
</dbReference>
<evidence type="ECO:0000256" key="2">
    <source>
        <dbReference type="ARBA" id="ARBA00022840"/>
    </source>
</evidence>
<proteinExistence type="predicted"/>
<dbReference type="Gene3D" id="3.30.300.160">
    <property type="entry name" value="Type II secretion system, protein E, N-terminal domain"/>
    <property type="match status" value="1"/>
</dbReference>
<keyword evidence="1" id="KW-0547">Nucleotide-binding</keyword>
<feature type="domain" description="Bacterial type II secretion system protein E" evidence="3">
    <location>
        <begin position="360"/>
        <end position="374"/>
    </location>
</feature>
<dbReference type="InterPro" id="IPR003593">
    <property type="entry name" value="AAA+_ATPase"/>
</dbReference>
<organism evidence="4 5">
    <name type="scientific">Geodia barretti</name>
    <name type="common">Barrett's horny sponge</name>
    <dbReference type="NCBI Taxonomy" id="519541"/>
    <lineage>
        <taxon>Eukaryota</taxon>
        <taxon>Metazoa</taxon>
        <taxon>Porifera</taxon>
        <taxon>Demospongiae</taxon>
        <taxon>Heteroscleromorpha</taxon>
        <taxon>Tetractinellida</taxon>
        <taxon>Astrophorina</taxon>
        <taxon>Geodiidae</taxon>
        <taxon>Geodia</taxon>
    </lineage>
</organism>
<evidence type="ECO:0000313" key="5">
    <source>
        <dbReference type="Proteomes" id="UP001174909"/>
    </source>
</evidence>
<dbReference type="GO" id="GO:0005886">
    <property type="term" value="C:plasma membrane"/>
    <property type="evidence" value="ECO:0007669"/>
    <property type="project" value="TreeGrafter"/>
</dbReference>
<dbReference type="Pfam" id="PF05157">
    <property type="entry name" value="MshEN"/>
    <property type="match status" value="1"/>
</dbReference>
<comment type="caution">
    <text evidence="4">The sequence shown here is derived from an EMBL/GenBank/DDBJ whole genome shotgun (WGS) entry which is preliminary data.</text>
</comment>
<accession>A0AA35RCX6</accession>